<dbReference type="PROSITE" id="PS00143">
    <property type="entry name" value="INSULINASE"/>
    <property type="match status" value="1"/>
</dbReference>
<gene>
    <name evidence="11" type="ORF">HYH03_015713</name>
</gene>
<dbReference type="AlphaFoldDB" id="A0A836BQW0"/>
<evidence type="ECO:0000256" key="6">
    <source>
        <dbReference type="ARBA" id="ARBA00023049"/>
    </source>
</evidence>
<dbReference type="InterPro" id="IPR006311">
    <property type="entry name" value="TAT_signal"/>
</dbReference>
<dbReference type="GO" id="GO:0006508">
    <property type="term" value="P:proteolysis"/>
    <property type="evidence" value="ECO:0007669"/>
    <property type="project" value="UniProtKB-KW"/>
</dbReference>
<keyword evidence="4" id="KW-0378">Hydrolase</keyword>
<dbReference type="GO" id="GO:0004222">
    <property type="term" value="F:metalloendopeptidase activity"/>
    <property type="evidence" value="ECO:0007669"/>
    <property type="project" value="InterPro"/>
</dbReference>
<organism evidence="11 12">
    <name type="scientific">Edaphochlamys debaryana</name>
    <dbReference type="NCBI Taxonomy" id="47281"/>
    <lineage>
        <taxon>Eukaryota</taxon>
        <taxon>Viridiplantae</taxon>
        <taxon>Chlorophyta</taxon>
        <taxon>core chlorophytes</taxon>
        <taxon>Chlorophyceae</taxon>
        <taxon>CS clade</taxon>
        <taxon>Chlamydomonadales</taxon>
        <taxon>Chlamydomonadales incertae sedis</taxon>
        <taxon>Edaphochlamys</taxon>
    </lineage>
</organism>
<feature type="domain" description="Peptidase M16 N-terminal" evidence="9">
    <location>
        <begin position="246"/>
        <end position="304"/>
    </location>
</feature>
<dbReference type="EMBL" id="JAEHOE010000127">
    <property type="protein sequence ID" value="KAG2485545.1"/>
    <property type="molecule type" value="Genomic_DNA"/>
</dbReference>
<feature type="domain" description="Peptidase M16 N-terminal" evidence="9">
    <location>
        <begin position="136"/>
        <end position="185"/>
    </location>
</feature>
<keyword evidence="6" id="KW-0482">Metalloprotease</keyword>
<feature type="region of interest" description="Disordered" evidence="8">
    <location>
        <begin position="403"/>
        <end position="422"/>
    </location>
</feature>
<keyword evidence="2" id="KW-0645">Protease</keyword>
<dbReference type="PANTHER" id="PTHR43690">
    <property type="entry name" value="NARDILYSIN"/>
    <property type="match status" value="1"/>
</dbReference>
<dbReference type="PROSITE" id="PS51318">
    <property type="entry name" value="TAT"/>
    <property type="match status" value="1"/>
</dbReference>
<comment type="similarity">
    <text evidence="1 7">Belongs to the peptidase M16 family.</text>
</comment>
<keyword evidence="3" id="KW-0479">Metal-binding</keyword>
<dbReference type="SUPFAM" id="SSF63411">
    <property type="entry name" value="LuxS/MPP-like metallohydrolase"/>
    <property type="match status" value="2"/>
</dbReference>
<dbReference type="InterPro" id="IPR050626">
    <property type="entry name" value="Peptidase_M16"/>
</dbReference>
<proteinExistence type="inferred from homology"/>
<dbReference type="InterPro" id="IPR011249">
    <property type="entry name" value="Metalloenz_LuxS/M16"/>
</dbReference>
<dbReference type="Pfam" id="PF05193">
    <property type="entry name" value="Peptidase_M16_C"/>
    <property type="match status" value="1"/>
</dbReference>
<dbReference type="GO" id="GO:0046872">
    <property type="term" value="F:metal ion binding"/>
    <property type="evidence" value="ECO:0007669"/>
    <property type="project" value="UniProtKB-KW"/>
</dbReference>
<evidence type="ECO:0000256" key="5">
    <source>
        <dbReference type="ARBA" id="ARBA00022833"/>
    </source>
</evidence>
<evidence type="ECO:0000313" key="11">
    <source>
        <dbReference type="EMBL" id="KAG2485545.1"/>
    </source>
</evidence>
<evidence type="ECO:0000256" key="3">
    <source>
        <dbReference type="ARBA" id="ARBA00022723"/>
    </source>
</evidence>
<evidence type="ECO:0000256" key="8">
    <source>
        <dbReference type="SAM" id="MobiDB-lite"/>
    </source>
</evidence>
<evidence type="ECO:0000256" key="1">
    <source>
        <dbReference type="ARBA" id="ARBA00007261"/>
    </source>
</evidence>
<sequence length="647" mass="68843">MLTIERAATHASSIGDARAQPSRLQLQNSWPVRSRSIQCSSSRGEGGATAGAGRGTAGPGPSRSAPAVDAKAPVTTRRSLLGSAAVAAAGIAASPLVLTSPSSAAAVAGRHDPALGFETRVEEFTLPNGLHFIVLPRRTAPVVACHTYANVGAWNEAEGVTGMAHLLEHMAFKGTPRIGTLDFAREAPLLDALDEAFYELRDVQASISAGAGGGKTRVSTLRSRLRALQDQAAALTVPNAFGAALQQAGGVGLNATTSHDETRYFCSLPSNKLELWMALEAERFRAPVFRELYSEKAVIEEERRLRVDNAPMGRFQQEFALRSLANPYRRPVIGFEEDFDAIGRREVQAFFDRFYGPANLTIAVVGDVSSQQVHRLAEKYWGGWQGPPGYTVLPRGSPFAQQPGGAGGAWTAAGGQGGAAWGPGEADPRPRAFLAGEETSYRAAARAGPSVFLGYYRPPMTCREGVVLEVLSDVLSGGRTSRLVSELVLSGRLLSAAVVTGYPGEAHPGMALVYGIPNQGDSPEVAEQFLPHWDSPEVAEQFLPHWDSPEVAEQFLTQQLALLAQGGVGEAELVRVQRASRAGLLGAAQSNGAMASALASYHVQTGSWRGLSEELELVTQLRAPELQDVAQRVFRADNRFTGYVLKG</sequence>
<dbReference type="PANTHER" id="PTHR43690:SF17">
    <property type="entry name" value="PROTEIN YHJJ"/>
    <property type="match status" value="1"/>
</dbReference>
<protein>
    <submittedName>
        <fullName evidence="11">Uncharacterized protein</fullName>
    </submittedName>
</protein>
<evidence type="ECO:0000313" key="12">
    <source>
        <dbReference type="Proteomes" id="UP000612055"/>
    </source>
</evidence>
<comment type="caution">
    <text evidence="11">The sequence shown here is derived from an EMBL/GenBank/DDBJ whole genome shotgun (WGS) entry which is preliminary data.</text>
</comment>
<accession>A0A836BQW0</accession>
<dbReference type="InterPro" id="IPR001431">
    <property type="entry name" value="Pept_M16_Zn_BS"/>
</dbReference>
<dbReference type="Gene3D" id="3.30.830.10">
    <property type="entry name" value="Metalloenzyme, LuxS/M16 peptidase-like"/>
    <property type="match status" value="3"/>
</dbReference>
<dbReference type="Pfam" id="PF00675">
    <property type="entry name" value="Peptidase_M16"/>
    <property type="match status" value="2"/>
</dbReference>
<evidence type="ECO:0000256" key="2">
    <source>
        <dbReference type="ARBA" id="ARBA00022670"/>
    </source>
</evidence>
<evidence type="ECO:0000256" key="4">
    <source>
        <dbReference type="ARBA" id="ARBA00022801"/>
    </source>
</evidence>
<reference evidence="11" key="1">
    <citation type="journal article" date="2020" name="bioRxiv">
        <title>Comparative genomics of Chlamydomonas.</title>
        <authorList>
            <person name="Craig R.J."/>
            <person name="Hasan A.R."/>
            <person name="Ness R.W."/>
            <person name="Keightley P.D."/>
        </authorList>
    </citation>
    <scope>NUCLEOTIDE SEQUENCE</scope>
    <source>
        <strain evidence="11">CCAP 11/70</strain>
    </source>
</reference>
<feature type="compositionally biased region" description="Polar residues" evidence="8">
    <location>
        <begin position="22"/>
        <end position="39"/>
    </location>
</feature>
<feature type="region of interest" description="Disordered" evidence="8">
    <location>
        <begin position="1"/>
        <end position="71"/>
    </location>
</feature>
<feature type="compositionally biased region" description="Gly residues" evidence="8">
    <location>
        <begin position="44"/>
        <end position="58"/>
    </location>
</feature>
<evidence type="ECO:0000256" key="7">
    <source>
        <dbReference type="RuleBase" id="RU004447"/>
    </source>
</evidence>
<feature type="domain" description="Peptidase M16 C-terminal" evidence="10">
    <location>
        <begin position="343"/>
        <end position="531"/>
    </location>
</feature>
<dbReference type="Proteomes" id="UP000612055">
    <property type="component" value="Unassembled WGS sequence"/>
</dbReference>
<keyword evidence="5" id="KW-0862">Zinc</keyword>
<dbReference type="InterPro" id="IPR011765">
    <property type="entry name" value="Pept_M16_N"/>
</dbReference>
<name>A0A836BQW0_9CHLO</name>
<feature type="compositionally biased region" description="Gly residues" evidence="8">
    <location>
        <begin position="404"/>
        <end position="421"/>
    </location>
</feature>
<dbReference type="OrthoDB" id="10251424at2759"/>
<dbReference type="InterPro" id="IPR007863">
    <property type="entry name" value="Peptidase_M16_C"/>
</dbReference>
<evidence type="ECO:0000259" key="10">
    <source>
        <dbReference type="Pfam" id="PF05193"/>
    </source>
</evidence>
<evidence type="ECO:0000259" key="9">
    <source>
        <dbReference type="Pfam" id="PF00675"/>
    </source>
</evidence>
<keyword evidence="12" id="KW-1185">Reference proteome</keyword>